<evidence type="ECO:0000313" key="3">
    <source>
        <dbReference type="EMBL" id="ALC80450.1"/>
    </source>
</evidence>
<name>A0A0M4FV24_9BACI</name>
<dbReference type="EMBL" id="CP012600">
    <property type="protein sequence ID" value="ALC80450.1"/>
    <property type="molecule type" value="Genomic_DNA"/>
</dbReference>
<evidence type="ECO:0000256" key="1">
    <source>
        <dbReference type="SAM" id="Coils"/>
    </source>
</evidence>
<evidence type="ECO:0000259" key="2">
    <source>
        <dbReference type="Pfam" id="PF06605"/>
    </source>
</evidence>
<evidence type="ECO:0000313" key="4">
    <source>
        <dbReference type="Proteomes" id="UP000067625"/>
    </source>
</evidence>
<keyword evidence="4" id="KW-1185">Reference proteome</keyword>
<reference evidence="4" key="1">
    <citation type="submission" date="2015-08" db="EMBL/GenBank/DDBJ databases">
        <title>Genome sequencing project for genomic taxonomy and phylogenomics of Bacillus-like bacteria.</title>
        <authorList>
            <person name="Liu B."/>
            <person name="Wang J."/>
            <person name="Zhu Y."/>
            <person name="Liu G."/>
            <person name="Chen Q."/>
            <person name="Chen Z."/>
            <person name="Lan J."/>
            <person name="Che J."/>
            <person name="Ge C."/>
            <person name="Shi H."/>
            <person name="Pan Z."/>
            <person name="Liu X."/>
        </authorList>
    </citation>
    <scope>NUCLEOTIDE SEQUENCE [LARGE SCALE GENOMIC DNA]</scope>
    <source>
        <strain evidence="4">FJAT-4402</strain>
    </source>
</reference>
<dbReference type="Pfam" id="PF06605">
    <property type="entry name" value="Prophage_tail"/>
    <property type="match status" value="1"/>
</dbReference>
<keyword evidence="1" id="KW-0175">Coiled coil</keyword>
<sequence length="1391" mass="155216">MIHVLHHQTDELVGWVDFALEDTHSRSLNEETFDFIAPTDADGMNQIKGRSRLLIPAEEGDYREFIVDKIYESRVSKQTEIYSVASYTDLQKSKVIAPAERDGQTVESAAEFVLSGLEWQVGTVEYSGIRKWTIEKHLSAYEALKAIVSLFECELVFRVTTDGDKVTGRYVDFLKKQGMNRGKEIKFGKDLIDIKRTIDPSRVVTALFCIGPEREDGTRLTVTVTNNEAFQNWNRKGQHLIEIYEPESNDQNMTMDRLKQLGETELKKRIAAAVNYEVEGASLEHILGYEHEITRIGDSAKIKDESFEPEIYLDSRVIQINRSIFDESKKVYTLGEVIEYEEEDVMRLWKDLQSLYATRVIKSPNPPVGKATIIWIKTGGPVDIPHSWDGSGWIPFSPLEAKDINAETPGGAQDKANNARDQANQYTDSQLENYVDAITYNQDLSEIQNQIDGNITSWFYDYEPSLMNVPASGWTTNDQKNNHLGDLFYNTSTGYSYRFTLEGSNYQWIRLTDNDVTKALSDASKAQDTADSKRRVFVNQPTPPYEVGDLWTQGNSGDIMRCQGAKAAGQPFSSADWSKASKYTDDSGAIEYTNDQLDQVEETIDEIEHEVSQRELSIIRQDNEPTGGGYVVGQLWLRTTNFTFHRWTGSAWEQLTPSIVSVDGKVNTNTYNQKVQEITQNIAEKAGLDYVNGQLVSKAEKANTYTKSDVDNSLNNKVSVTTYATDKNGIVERLDSAETSISQNESNISLKADKTSLDQTNRRLSEAEASISINSDAIALKANNSTVDSLAGRISTAEGQLNVQAGQIEARVTKSEFNNLSFGTRNYVYKSKSFTTGTLTNKQNQTFNMQSYNTEIWGKEITVSFDYKFSDDAILSDSSWFTVQFGSGLGWQGIANSIKNRSGHFTNTVNINNSTGSDTRMFVRVDYVNGGKLTISNLKIELGNRATDWTPAPEDIDTSISGINSRLSTSESIINQLSNEVNIRVKQSDYDIIMNDLTSRISSTEANLSVQAGQIAAKVEKNGVMSAILVSPESVKIPTSKLLVGDFTNLCSNPDFDGNKSADWYGLNWVGNPDWADKPNKYVGETRKRDVVHGDYFPVKGGDKFFVSVDCFSIDSPHQLGIGFEFQKRDGTRSWSWVYRNPQSSWATSSGELTVPEGFTQARIQIQQNGWDNFGRWWFTNVVVRRKTNTELIVNGSITTDALATDAVTADKINVSSLSAITANLGTVNAGTLNAVTLNGATGNFSGKLNAGNVEIEYGSINWRTWGFTTGTITYYEGVIDHRADGHDFHGWLNVEGSPVHTNNTVRAAQYTVYGLNPAINRMRRTIPHNLGFTPRVMCTIRWQTGCVSASNITLVYTENVNSSSFDIVVAGNRTFTSSEYIFVDVLMVKP</sequence>
<proteinExistence type="predicted"/>
<gene>
    <name evidence="3" type="ORF">AM592_01770</name>
</gene>
<protein>
    <recommendedName>
        <fullName evidence="2">Tail spike domain-containing protein</fullName>
    </recommendedName>
</protein>
<dbReference type="NCBIfam" id="TIGR01665">
    <property type="entry name" value="put_anti_recept"/>
    <property type="match status" value="1"/>
</dbReference>
<reference evidence="3 4" key="2">
    <citation type="journal article" date="2016" name="Int. J. Syst. Evol. Microbiol.">
        <title>Bacillus gobiensis sp. nov., isolated from a soil sample.</title>
        <authorList>
            <person name="Liu B."/>
            <person name="Liu G.H."/>
            <person name="Cetin S."/>
            <person name="Schumann P."/>
            <person name="Pan Z.Z."/>
            <person name="Chen Q.Q."/>
        </authorList>
    </citation>
    <scope>NUCLEOTIDE SEQUENCE [LARGE SCALE GENOMIC DNA]</scope>
    <source>
        <strain evidence="3 4">FJAT-4402</strain>
    </source>
</reference>
<dbReference type="PATRIC" id="fig|1441095.3.peg.373"/>
<feature type="coiled-coil region" evidence="1">
    <location>
        <begin position="590"/>
        <end position="617"/>
    </location>
</feature>
<accession>A0A0M4FV24</accession>
<dbReference type="RefSeq" id="WP_053602182.1">
    <property type="nucleotide sequence ID" value="NZ_CP012600.1"/>
</dbReference>
<dbReference type="InterPro" id="IPR007119">
    <property type="entry name" value="Phage_tail_spike_N"/>
</dbReference>
<dbReference type="OrthoDB" id="2240714at2"/>
<feature type="domain" description="Tail spike" evidence="2">
    <location>
        <begin position="87"/>
        <end position="335"/>
    </location>
</feature>
<dbReference type="Proteomes" id="UP000067625">
    <property type="component" value="Chromosome"/>
</dbReference>
<organism evidence="3 4">
    <name type="scientific">Bacillus gobiensis</name>
    <dbReference type="NCBI Taxonomy" id="1441095"/>
    <lineage>
        <taxon>Bacteria</taxon>
        <taxon>Bacillati</taxon>
        <taxon>Bacillota</taxon>
        <taxon>Bacilli</taxon>
        <taxon>Bacillales</taxon>
        <taxon>Bacillaceae</taxon>
        <taxon>Bacillus</taxon>
    </lineage>
</organism>
<dbReference type="STRING" id="1441095.AM592_01770"/>
<dbReference type="InterPro" id="IPR010572">
    <property type="entry name" value="Tail_dom"/>
</dbReference>